<feature type="domain" description="ASCH" evidence="1">
    <location>
        <begin position="13"/>
        <end position="64"/>
    </location>
</feature>
<dbReference type="InterPro" id="IPR007374">
    <property type="entry name" value="ASCH_domain"/>
</dbReference>
<comment type="caution">
    <text evidence="2">The sequence shown here is derived from an EMBL/GenBank/DDBJ whole genome shotgun (WGS) entry which is preliminary data.</text>
</comment>
<dbReference type="AlphaFoldDB" id="A0A1S1M5G2"/>
<reference evidence="2 3" key="1">
    <citation type="submission" date="2016-10" db="EMBL/GenBank/DDBJ databases">
        <title>Evaluation of Human, Veterinary and Environmental Mycobacterium chelonae Isolates by Core Genome Phylogenomic Analysis, Targeted Gene Comparison, and Anti-microbial Susceptibility Patterns: A Tale of Mistaken Identities.</title>
        <authorList>
            <person name="Fogelson S.B."/>
            <person name="Camus A.C."/>
            <person name="Lorenz W."/>
            <person name="Vasireddy R."/>
            <person name="Vasireddy S."/>
            <person name="Smith T."/>
            <person name="Brown-Elliott B.A."/>
            <person name="Wallace R.J.Jr."/>
            <person name="Hasan N.A."/>
            <person name="Reischl U."/>
            <person name="Sanchez S."/>
        </authorList>
    </citation>
    <scope>NUCLEOTIDE SEQUENCE [LARGE SCALE GENOMIC DNA]</scope>
    <source>
        <strain evidence="2 3">15518</strain>
    </source>
</reference>
<proteinExistence type="predicted"/>
<sequence>MGAFTVADRAALISIQPRYAQAILDGRKRVEFRKRTLAKDISLAWVYATAPVQRVVGYFTIRQIVADAPSVLWARYGSVGCIERHDFDDYYRNSSVGYAIEIQQVWCLSDPPALNVAFPSVVPPQSFRYVGPHHHALSQIERIQHEHALAYA</sequence>
<dbReference type="EMBL" id="MLIS01000001">
    <property type="protein sequence ID" value="OHU78841.1"/>
    <property type="molecule type" value="Genomic_DNA"/>
</dbReference>
<dbReference type="Proteomes" id="UP000179441">
    <property type="component" value="Unassembled WGS sequence"/>
</dbReference>
<dbReference type="Pfam" id="PF04266">
    <property type="entry name" value="ASCH"/>
    <property type="match status" value="1"/>
</dbReference>
<dbReference type="Gene3D" id="2.30.130.30">
    <property type="entry name" value="Hypothetical protein"/>
    <property type="match status" value="1"/>
</dbReference>
<organism evidence="2 3">
    <name type="scientific">Mycobacteroides chelonae</name>
    <name type="common">Mycobacterium chelonae</name>
    <dbReference type="NCBI Taxonomy" id="1774"/>
    <lineage>
        <taxon>Bacteria</taxon>
        <taxon>Bacillati</taxon>
        <taxon>Actinomycetota</taxon>
        <taxon>Actinomycetes</taxon>
        <taxon>Mycobacteriales</taxon>
        <taxon>Mycobacteriaceae</taxon>
        <taxon>Mycobacteroides</taxon>
    </lineage>
</organism>
<accession>A0A1S1M5G2</accession>
<evidence type="ECO:0000313" key="2">
    <source>
        <dbReference type="EMBL" id="OHU78841.1"/>
    </source>
</evidence>
<keyword evidence="3" id="KW-1185">Reference proteome</keyword>
<evidence type="ECO:0000259" key="1">
    <source>
        <dbReference type="Pfam" id="PF04266"/>
    </source>
</evidence>
<dbReference type="SUPFAM" id="SSF88697">
    <property type="entry name" value="PUA domain-like"/>
    <property type="match status" value="1"/>
</dbReference>
<name>A0A1S1M5G2_MYCCH</name>
<gene>
    <name evidence="2" type="ORF">BKG84_10980</name>
</gene>
<protein>
    <recommendedName>
        <fullName evidence="1">ASCH domain-containing protein</fullName>
    </recommendedName>
</protein>
<dbReference type="InterPro" id="IPR015947">
    <property type="entry name" value="PUA-like_sf"/>
</dbReference>
<evidence type="ECO:0000313" key="3">
    <source>
        <dbReference type="Proteomes" id="UP000179441"/>
    </source>
</evidence>